<dbReference type="Pfam" id="PF13466">
    <property type="entry name" value="STAS_2"/>
    <property type="match status" value="1"/>
</dbReference>
<dbReference type="Gene3D" id="3.30.750.24">
    <property type="entry name" value="STAS domain"/>
    <property type="match status" value="1"/>
</dbReference>
<comment type="caution">
    <text evidence="2">The sequence shown here is derived from an EMBL/GenBank/DDBJ whole genome shotgun (WGS) entry which is preliminary data.</text>
</comment>
<dbReference type="InterPro" id="IPR052746">
    <property type="entry name" value="MlaB_ABC_Transporter"/>
</dbReference>
<dbReference type="CDD" id="cd07043">
    <property type="entry name" value="STAS_anti-anti-sigma_factors"/>
    <property type="match status" value="1"/>
</dbReference>
<dbReference type="Proteomes" id="UP001501759">
    <property type="component" value="Unassembled WGS sequence"/>
</dbReference>
<dbReference type="InterPro" id="IPR036513">
    <property type="entry name" value="STAS_dom_sf"/>
</dbReference>
<dbReference type="PANTHER" id="PTHR35849">
    <property type="entry name" value="BLR2341 PROTEIN"/>
    <property type="match status" value="1"/>
</dbReference>
<dbReference type="InterPro" id="IPR002645">
    <property type="entry name" value="STAS_dom"/>
</dbReference>
<feature type="domain" description="STAS" evidence="1">
    <location>
        <begin position="38"/>
        <end position="145"/>
    </location>
</feature>
<keyword evidence="3" id="KW-1185">Reference proteome</keyword>
<dbReference type="EMBL" id="BAABKB010000033">
    <property type="protein sequence ID" value="GAA5030721.1"/>
    <property type="molecule type" value="Genomic_DNA"/>
</dbReference>
<reference evidence="3" key="1">
    <citation type="journal article" date="2019" name="Int. J. Syst. Evol. Microbiol.">
        <title>The Global Catalogue of Microorganisms (GCM) 10K type strain sequencing project: providing services to taxonomists for standard genome sequencing and annotation.</title>
        <authorList>
            <consortium name="The Broad Institute Genomics Platform"/>
            <consortium name="The Broad Institute Genome Sequencing Center for Infectious Disease"/>
            <person name="Wu L."/>
            <person name="Ma J."/>
        </authorList>
    </citation>
    <scope>NUCLEOTIDE SEQUENCE [LARGE SCALE GENOMIC DNA]</scope>
    <source>
        <strain evidence="3">JCM 18409</strain>
    </source>
</reference>
<proteinExistence type="predicted"/>
<dbReference type="InterPro" id="IPR058548">
    <property type="entry name" value="MlaB-like_STAS"/>
</dbReference>
<dbReference type="PROSITE" id="PS50801">
    <property type="entry name" value="STAS"/>
    <property type="match status" value="1"/>
</dbReference>
<dbReference type="SUPFAM" id="SSF52091">
    <property type="entry name" value="SpoIIaa-like"/>
    <property type="match status" value="1"/>
</dbReference>
<evidence type="ECO:0000313" key="2">
    <source>
        <dbReference type="EMBL" id="GAA5030721.1"/>
    </source>
</evidence>
<dbReference type="RefSeq" id="WP_345656946.1">
    <property type="nucleotide sequence ID" value="NZ_BAABKB010000033.1"/>
</dbReference>
<organism evidence="2 3">
    <name type="scientific">Streptomyces siamensis</name>
    <dbReference type="NCBI Taxonomy" id="1274986"/>
    <lineage>
        <taxon>Bacteria</taxon>
        <taxon>Bacillati</taxon>
        <taxon>Actinomycetota</taxon>
        <taxon>Actinomycetes</taxon>
        <taxon>Kitasatosporales</taxon>
        <taxon>Streptomycetaceae</taxon>
        <taxon>Streptomyces</taxon>
    </lineage>
</organism>
<gene>
    <name evidence="2" type="ORF">GCM10023335_71430</name>
</gene>
<protein>
    <recommendedName>
        <fullName evidence="1">STAS domain-containing protein</fullName>
    </recommendedName>
</protein>
<evidence type="ECO:0000313" key="3">
    <source>
        <dbReference type="Proteomes" id="UP001501759"/>
    </source>
</evidence>
<evidence type="ECO:0000259" key="1">
    <source>
        <dbReference type="PROSITE" id="PS50801"/>
    </source>
</evidence>
<accession>A0ABP9JFW5</accession>
<name>A0ABP9JFW5_9ACTN</name>
<dbReference type="PANTHER" id="PTHR35849:SF2">
    <property type="entry name" value="BLR2341 PROTEIN"/>
    <property type="match status" value="1"/>
</dbReference>
<sequence length="145" mass="14948">MSSTVIDTVPGLLPAFPHLSHLVHGKSSPVPVQIPDHLRITLSSGSSGALVRLEGELDIAGAPALTSVLALCVGQPGCITVDAAGLAFIDAAGVRPLADAQALCHRQGRDFRVAPASVAVRRVVTLTGLADRLLGDEDARPHRAD</sequence>